<organism evidence="2 3">
    <name type="scientific">Zongyangia hominis</name>
    <dbReference type="NCBI Taxonomy" id="2763677"/>
    <lineage>
        <taxon>Bacteria</taxon>
        <taxon>Bacillati</taxon>
        <taxon>Bacillota</taxon>
        <taxon>Clostridia</taxon>
        <taxon>Eubacteriales</taxon>
        <taxon>Oscillospiraceae</taxon>
        <taxon>Zongyangia</taxon>
    </lineage>
</organism>
<dbReference type="SUPFAM" id="SSF55729">
    <property type="entry name" value="Acyl-CoA N-acyltransferases (Nat)"/>
    <property type="match status" value="1"/>
</dbReference>
<dbReference type="PANTHER" id="PTHR13355:SF11">
    <property type="entry name" value="GLUCOSAMINE 6-PHOSPHATE N-ACETYLTRANSFERASE"/>
    <property type="match status" value="1"/>
</dbReference>
<feature type="domain" description="N-acetyltransferase" evidence="1">
    <location>
        <begin position="1"/>
        <end position="140"/>
    </location>
</feature>
<gene>
    <name evidence="2" type="ORF">H8709_04365</name>
</gene>
<comment type="caution">
    <text evidence="2">The sequence shown here is derived from an EMBL/GenBank/DDBJ whole genome shotgun (WGS) entry which is preliminary data.</text>
</comment>
<proteinExistence type="predicted"/>
<dbReference type="InterPro" id="IPR000182">
    <property type="entry name" value="GNAT_dom"/>
</dbReference>
<dbReference type="PROSITE" id="PS51186">
    <property type="entry name" value="GNAT"/>
    <property type="match status" value="1"/>
</dbReference>
<protein>
    <submittedName>
        <fullName evidence="2">GNAT family N-acetyltransferase</fullName>
    </submittedName>
</protein>
<evidence type="ECO:0000259" key="1">
    <source>
        <dbReference type="PROSITE" id="PS51186"/>
    </source>
</evidence>
<sequence>MKVKWYEDLRLPEDARMIRDTVFVKEQQFKDEFDDMEVKALHLVLYDEAGAPMATARMFPGEDGAYHYGRIAVLKEYRGQGLGRTLLDELEKKTRQLGGKWGELGAQCRARGFYEKCGYIACGDEYYEEYCPHVPMRKKL</sequence>
<reference evidence="2" key="1">
    <citation type="submission" date="2020-08" db="EMBL/GenBank/DDBJ databases">
        <title>Genome public.</title>
        <authorList>
            <person name="Liu C."/>
            <person name="Sun Q."/>
        </authorList>
    </citation>
    <scope>NUCLEOTIDE SEQUENCE</scope>
    <source>
        <strain evidence="2">NSJ-54</strain>
    </source>
</reference>
<accession>A0A926EE39</accession>
<dbReference type="PANTHER" id="PTHR13355">
    <property type="entry name" value="GLUCOSAMINE 6-PHOSPHATE N-ACETYLTRANSFERASE"/>
    <property type="match status" value="1"/>
</dbReference>
<dbReference type="GO" id="GO:0004343">
    <property type="term" value="F:glucosamine 6-phosphate N-acetyltransferase activity"/>
    <property type="evidence" value="ECO:0007669"/>
    <property type="project" value="TreeGrafter"/>
</dbReference>
<dbReference type="Gene3D" id="3.40.630.30">
    <property type="match status" value="1"/>
</dbReference>
<dbReference type="Pfam" id="PF13673">
    <property type="entry name" value="Acetyltransf_10"/>
    <property type="match status" value="1"/>
</dbReference>
<dbReference type="Proteomes" id="UP000660861">
    <property type="component" value="Unassembled WGS sequence"/>
</dbReference>
<evidence type="ECO:0000313" key="2">
    <source>
        <dbReference type="EMBL" id="MBC8570057.1"/>
    </source>
</evidence>
<dbReference type="CDD" id="cd04301">
    <property type="entry name" value="NAT_SF"/>
    <property type="match status" value="1"/>
</dbReference>
<dbReference type="EMBL" id="JACRTC010000002">
    <property type="protein sequence ID" value="MBC8570057.1"/>
    <property type="molecule type" value="Genomic_DNA"/>
</dbReference>
<name>A0A926EE39_9FIRM</name>
<keyword evidence="3" id="KW-1185">Reference proteome</keyword>
<dbReference type="AlphaFoldDB" id="A0A926EE39"/>
<dbReference type="InterPro" id="IPR016181">
    <property type="entry name" value="Acyl_CoA_acyltransferase"/>
</dbReference>
<evidence type="ECO:0000313" key="3">
    <source>
        <dbReference type="Proteomes" id="UP000660861"/>
    </source>
</evidence>
<dbReference type="InterPro" id="IPR039143">
    <property type="entry name" value="GNPNAT1-like"/>
</dbReference>